<proteinExistence type="predicted"/>
<evidence type="ECO:0000313" key="2">
    <source>
        <dbReference type="Proteomes" id="UP000000702"/>
    </source>
</evidence>
<sequence length="134" mass="15448">MFWCVLRSSFGVRFPENLIRRAYFHDFSLLLLYFLRLSFPDLTVPVSRKVSLRSLSILTSGRNANCRRKYVIHFVFIPQGILGLFLQLPDVGVTTYIQDFLIPREECGTGSAKMHFINIYAHVFLEGNLAMAAR</sequence>
<accession>F9W8X7</accession>
<protein>
    <submittedName>
        <fullName evidence="1">Uncharacterized protein</fullName>
    </submittedName>
</protein>
<gene>
    <name evidence="1" type="ORF">TCIL3000_0_43990</name>
</gene>
<dbReference type="Proteomes" id="UP000000702">
    <property type="component" value="Unassembled WGS sequence"/>
</dbReference>
<dbReference type="EMBL" id="CAEQ01001236">
    <property type="protein sequence ID" value="CCD13663.1"/>
    <property type="molecule type" value="Genomic_DNA"/>
</dbReference>
<name>F9W8X7_TRYCI</name>
<reference evidence="1 2" key="2">
    <citation type="journal article" date="2012" name="Proc. Natl. Acad. Sci. U.S.A.">
        <title>Antigenic diversity is generated by distinct evolutionary mechanisms in African trypanosome species.</title>
        <authorList>
            <person name="Jackson A.P."/>
            <person name="Berry A."/>
            <person name="Aslett M."/>
            <person name="Allison H.C."/>
            <person name="Burton P."/>
            <person name="Vavrova-Anderson J."/>
            <person name="Brown R."/>
            <person name="Browne H."/>
            <person name="Corton N."/>
            <person name="Hauser H."/>
            <person name="Gamble J."/>
            <person name="Gilderthorp R."/>
            <person name="Marcello L."/>
            <person name="McQuillan J."/>
            <person name="Otto T.D."/>
            <person name="Quail M.A."/>
            <person name="Sanders M.J."/>
            <person name="van Tonder A."/>
            <person name="Ginger M.L."/>
            <person name="Field M.C."/>
            <person name="Barry J.D."/>
            <person name="Hertz-Fowler C."/>
            <person name="Berriman M."/>
        </authorList>
    </citation>
    <scope>NUCLEOTIDE SEQUENCE [LARGE SCALE GENOMIC DNA]</scope>
    <source>
        <strain evidence="1 2">IL3000</strain>
    </source>
</reference>
<organism evidence="1 2">
    <name type="scientific">Trypanosoma congolense (strain IL3000)</name>
    <dbReference type="NCBI Taxonomy" id="1068625"/>
    <lineage>
        <taxon>Eukaryota</taxon>
        <taxon>Discoba</taxon>
        <taxon>Euglenozoa</taxon>
        <taxon>Kinetoplastea</taxon>
        <taxon>Metakinetoplastina</taxon>
        <taxon>Trypanosomatida</taxon>
        <taxon>Trypanosomatidae</taxon>
        <taxon>Trypanosoma</taxon>
        <taxon>Nannomonas</taxon>
    </lineage>
</organism>
<keyword evidence="2" id="KW-1185">Reference proteome</keyword>
<comment type="caution">
    <text evidence="1">The sequence shown here is derived from an EMBL/GenBank/DDBJ whole genome shotgun (WGS) entry which is preliminary data.</text>
</comment>
<evidence type="ECO:0000313" key="1">
    <source>
        <dbReference type="EMBL" id="CCD13663.1"/>
    </source>
</evidence>
<dbReference type="AlphaFoldDB" id="F9W8X7"/>
<reference evidence="2" key="1">
    <citation type="submission" date="2011-07" db="EMBL/GenBank/DDBJ databases">
        <title>Divergent evolution of antigenic variation in African trypanosomes.</title>
        <authorList>
            <person name="Jackson A.P."/>
            <person name="Berry A."/>
            <person name="Allison H.C."/>
            <person name="Burton P."/>
            <person name="Anderson J."/>
            <person name="Aslett M."/>
            <person name="Brown R."/>
            <person name="Corton N."/>
            <person name="Harris D."/>
            <person name="Hauser H."/>
            <person name="Gamble J."/>
            <person name="Gilderthorp R."/>
            <person name="McQuillan J."/>
            <person name="Quail M.A."/>
            <person name="Sanders M."/>
            <person name="Van Tonder A."/>
            <person name="Ginger M.L."/>
            <person name="Donelson J.E."/>
            <person name="Field M.C."/>
            <person name="Barry J.D."/>
            <person name="Berriman M."/>
            <person name="Hertz-Fowler C."/>
        </authorList>
    </citation>
    <scope>NUCLEOTIDE SEQUENCE [LARGE SCALE GENOMIC DNA]</scope>
    <source>
        <strain evidence="2">IL3000</strain>
    </source>
</reference>